<evidence type="ECO:0000256" key="3">
    <source>
        <dbReference type="ARBA" id="ARBA00023235"/>
    </source>
</evidence>
<dbReference type="Gene3D" id="2.40.37.10">
    <property type="entry name" value="Lyase, Ornithine Decarboxylase, Chain A, domain 1"/>
    <property type="match status" value="1"/>
</dbReference>
<gene>
    <name evidence="8" type="primary">alr</name>
    <name evidence="8" type="ORF">J7S33_06265</name>
</gene>
<feature type="binding site" evidence="4 6">
    <location>
        <position position="129"/>
    </location>
    <ligand>
        <name>substrate</name>
    </ligand>
</feature>
<accession>A0A8T8I5C7</accession>
<dbReference type="NCBIfam" id="TIGR00492">
    <property type="entry name" value="alr"/>
    <property type="match status" value="1"/>
</dbReference>
<dbReference type="InterPro" id="IPR001608">
    <property type="entry name" value="Ala_racemase_N"/>
</dbReference>
<dbReference type="EC" id="5.1.1.1" evidence="4"/>
<keyword evidence="2 4" id="KW-0663">Pyridoxal phosphate</keyword>
<evidence type="ECO:0000256" key="5">
    <source>
        <dbReference type="PIRSR" id="PIRSR600821-50"/>
    </source>
</evidence>
<dbReference type="SMART" id="SM01005">
    <property type="entry name" value="Ala_racemase_C"/>
    <property type="match status" value="1"/>
</dbReference>
<feature type="active site" description="Proton acceptor; specific for D-alanine" evidence="4">
    <location>
        <position position="31"/>
    </location>
</feature>
<dbReference type="GO" id="GO:0008784">
    <property type="term" value="F:alanine racemase activity"/>
    <property type="evidence" value="ECO:0007669"/>
    <property type="project" value="UniProtKB-UniRule"/>
</dbReference>
<evidence type="ECO:0000259" key="7">
    <source>
        <dbReference type="SMART" id="SM01005"/>
    </source>
</evidence>
<dbReference type="FunFam" id="3.20.20.10:FF:000002">
    <property type="entry name" value="Alanine racemase"/>
    <property type="match status" value="1"/>
</dbReference>
<dbReference type="PANTHER" id="PTHR30511:SF0">
    <property type="entry name" value="ALANINE RACEMASE, CATABOLIC-RELATED"/>
    <property type="match status" value="1"/>
</dbReference>
<dbReference type="Pfam" id="PF00842">
    <property type="entry name" value="Ala_racemase_C"/>
    <property type="match status" value="1"/>
</dbReference>
<evidence type="ECO:0000256" key="6">
    <source>
        <dbReference type="PIRSR" id="PIRSR600821-52"/>
    </source>
</evidence>
<dbReference type="CDD" id="cd00430">
    <property type="entry name" value="PLPDE_III_AR"/>
    <property type="match status" value="1"/>
</dbReference>
<dbReference type="HAMAP" id="MF_01201">
    <property type="entry name" value="Ala_racemase"/>
    <property type="match status" value="1"/>
</dbReference>
<reference evidence="8" key="1">
    <citation type="submission" date="2021-04" db="EMBL/GenBank/DDBJ databases">
        <title>Saccharothrix algeriensis WGS.</title>
        <authorList>
            <person name="Stuskova K."/>
            <person name="Hakalova E."/>
            <person name="Tebbal A.B."/>
            <person name="Eichmeier A."/>
        </authorList>
    </citation>
    <scope>NUCLEOTIDE SEQUENCE</scope>
    <source>
        <strain evidence="8">NRRL B-24137</strain>
    </source>
</reference>
<organism evidence="8 9">
    <name type="scientific">Saccharothrix algeriensis</name>
    <dbReference type="NCBI Taxonomy" id="173560"/>
    <lineage>
        <taxon>Bacteria</taxon>
        <taxon>Bacillati</taxon>
        <taxon>Actinomycetota</taxon>
        <taxon>Actinomycetes</taxon>
        <taxon>Pseudonocardiales</taxon>
        <taxon>Pseudonocardiaceae</taxon>
        <taxon>Saccharothrix</taxon>
    </lineage>
</organism>
<dbReference type="InterPro" id="IPR029066">
    <property type="entry name" value="PLP-binding_barrel"/>
</dbReference>
<evidence type="ECO:0000313" key="9">
    <source>
        <dbReference type="Proteomes" id="UP000671828"/>
    </source>
</evidence>
<comment type="similarity">
    <text evidence="4">Belongs to the alanine racemase family.</text>
</comment>
<feature type="active site" description="Proton acceptor; specific for L-alanine" evidence="4">
    <location>
        <position position="259"/>
    </location>
</feature>
<evidence type="ECO:0000256" key="1">
    <source>
        <dbReference type="ARBA" id="ARBA00001933"/>
    </source>
</evidence>
<protein>
    <recommendedName>
        <fullName evidence="4">Alanine racemase</fullName>
        <ecNumber evidence="4">5.1.1.1</ecNumber>
    </recommendedName>
</protein>
<dbReference type="Gene3D" id="3.20.20.10">
    <property type="entry name" value="Alanine racemase"/>
    <property type="match status" value="1"/>
</dbReference>
<evidence type="ECO:0000313" key="8">
    <source>
        <dbReference type="EMBL" id="QTR06012.1"/>
    </source>
</evidence>
<dbReference type="RefSeq" id="WP_204845950.1">
    <property type="nucleotide sequence ID" value="NZ_JAFBCL010000001.1"/>
</dbReference>
<dbReference type="AlphaFoldDB" id="A0A8T8I5C7"/>
<dbReference type="SUPFAM" id="SSF51419">
    <property type="entry name" value="PLP-binding barrel"/>
    <property type="match status" value="1"/>
</dbReference>
<comment type="catalytic activity">
    <reaction evidence="4">
        <text>L-alanine = D-alanine</text>
        <dbReference type="Rhea" id="RHEA:20249"/>
        <dbReference type="ChEBI" id="CHEBI:57416"/>
        <dbReference type="ChEBI" id="CHEBI:57972"/>
        <dbReference type="EC" id="5.1.1.1"/>
    </reaction>
</comment>
<dbReference type="PRINTS" id="PR00992">
    <property type="entry name" value="ALARACEMASE"/>
</dbReference>
<keyword evidence="3 4" id="KW-0413">Isomerase</keyword>
<name>A0A8T8I5C7_9PSEU</name>
<dbReference type="GO" id="GO:0030632">
    <property type="term" value="P:D-alanine biosynthetic process"/>
    <property type="evidence" value="ECO:0007669"/>
    <property type="project" value="UniProtKB-UniRule"/>
</dbReference>
<dbReference type="SUPFAM" id="SSF50621">
    <property type="entry name" value="Alanine racemase C-terminal domain-like"/>
    <property type="match status" value="1"/>
</dbReference>
<sequence>MAEARVDLGAVADNVGLVARSTDAGVMAVVKADGFGHGGVRTARAAVAGGAGWLGVTSGAEALELRAAGVTAPILCWLTAPAQDFRAVIAADVDVAVSTVPHLRSVAEDAARLSTRAVVQLEADTGLSRNGARPGDWCELVAAARRLERRGLVRVRGIWSHLAHADRPWHPGVDEQRRLFDELVGQARAGGLDPELLHLANSAAALGHPGTHYDLVRAGLAVYGVEPVAGRVFGLRPAMTLCARLINAKRVPAGTGVSYGHRYTTAAAGALGLVPLGYADGVPRAASGSAEVWVGGARRPVAGLVCMDQFVVDLGGGGAATGDEVVLFGPGDRGEPTVLDWARWARTNPHEVLTGIGGRVPRRYPRAAGAPRG</sequence>
<feature type="modified residue" description="N6-(pyridoxal phosphate)lysine" evidence="4 5">
    <location>
        <position position="31"/>
    </location>
</feature>
<dbReference type="Proteomes" id="UP000671828">
    <property type="component" value="Chromosome"/>
</dbReference>
<dbReference type="InterPro" id="IPR009006">
    <property type="entry name" value="Ala_racemase/Decarboxylase_C"/>
</dbReference>
<feature type="binding site" evidence="4 6">
    <location>
        <position position="307"/>
    </location>
    <ligand>
        <name>substrate</name>
    </ligand>
</feature>
<comment type="function">
    <text evidence="4">Catalyzes the interconversion of L-alanine and D-alanine. May also act on other amino acids.</text>
</comment>
<evidence type="ECO:0000256" key="4">
    <source>
        <dbReference type="HAMAP-Rule" id="MF_01201"/>
    </source>
</evidence>
<dbReference type="InterPro" id="IPR011079">
    <property type="entry name" value="Ala_racemase_C"/>
</dbReference>
<proteinExistence type="inferred from homology"/>
<dbReference type="GO" id="GO:0030170">
    <property type="term" value="F:pyridoxal phosphate binding"/>
    <property type="evidence" value="ECO:0007669"/>
    <property type="project" value="UniProtKB-UniRule"/>
</dbReference>
<dbReference type="Pfam" id="PF01168">
    <property type="entry name" value="Ala_racemase_N"/>
    <property type="match status" value="1"/>
</dbReference>
<comment type="cofactor">
    <cofactor evidence="1 4 5">
        <name>pyridoxal 5'-phosphate</name>
        <dbReference type="ChEBI" id="CHEBI:597326"/>
    </cofactor>
</comment>
<dbReference type="GO" id="GO:0005829">
    <property type="term" value="C:cytosol"/>
    <property type="evidence" value="ECO:0007669"/>
    <property type="project" value="TreeGrafter"/>
</dbReference>
<dbReference type="GO" id="GO:0009252">
    <property type="term" value="P:peptidoglycan biosynthetic process"/>
    <property type="evidence" value="ECO:0007669"/>
    <property type="project" value="TreeGrafter"/>
</dbReference>
<dbReference type="EMBL" id="CP072788">
    <property type="protein sequence ID" value="QTR06012.1"/>
    <property type="molecule type" value="Genomic_DNA"/>
</dbReference>
<feature type="domain" description="Alanine racemase C-terminal" evidence="7">
    <location>
        <begin position="238"/>
        <end position="365"/>
    </location>
</feature>
<dbReference type="InterPro" id="IPR000821">
    <property type="entry name" value="Ala_racemase"/>
</dbReference>
<comment type="pathway">
    <text evidence="4">Amino-acid biosynthesis; D-alanine biosynthesis; D-alanine from L-alanine: step 1/1.</text>
</comment>
<dbReference type="PANTHER" id="PTHR30511">
    <property type="entry name" value="ALANINE RACEMASE"/>
    <property type="match status" value="1"/>
</dbReference>
<evidence type="ECO:0000256" key="2">
    <source>
        <dbReference type="ARBA" id="ARBA00022898"/>
    </source>
</evidence>